<dbReference type="Pfam" id="PF09359">
    <property type="entry name" value="VTC"/>
    <property type="match status" value="1"/>
</dbReference>
<organism evidence="2 3">
    <name type="scientific">Paractinoplanes rishiriensis</name>
    <dbReference type="NCBI Taxonomy" id="1050105"/>
    <lineage>
        <taxon>Bacteria</taxon>
        <taxon>Bacillati</taxon>
        <taxon>Actinomycetota</taxon>
        <taxon>Actinomycetes</taxon>
        <taxon>Micromonosporales</taxon>
        <taxon>Micromonosporaceae</taxon>
        <taxon>Paractinoplanes</taxon>
    </lineage>
</organism>
<dbReference type="EMBL" id="BOMV01000102">
    <property type="protein sequence ID" value="GIF01373.1"/>
    <property type="molecule type" value="Genomic_DNA"/>
</dbReference>
<evidence type="ECO:0000259" key="1">
    <source>
        <dbReference type="Pfam" id="PF09359"/>
    </source>
</evidence>
<dbReference type="InterPro" id="IPR018966">
    <property type="entry name" value="VTC_domain"/>
</dbReference>
<name>A0A919K8K0_9ACTN</name>
<dbReference type="SUPFAM" id="SSF55154">
    <property type="entry name" value="CYTH-like phosphatases"/>
    <property type="match status" value="1"/>
</dbReference>
<comment type="caution">
    <text evidence="2">The sequence shown here is derived from an EMBL/GenBank/DDBJ whole genome shotgun (WGS) entry which is preliminary data.</text>
</comment>
<dbReference type="Gene3D" id="3.20.100.30">
    <property type="entry name" value="VTC, catalytic tunnel domain"/>
    <property type="match status" value="1"/>
</dbReference>
<sequence>MNALARLDPISLTELTEKAELQVRVDRKYVLPLAAAHALIPHLDRATRVLEIAGMRIFNYKSVYFDTPDLVSFRLTAHRRRRRFKVRTRTYLDSELCFLEVKTEGYRGGTVKSRLPYHMSHEETVEPGRSFVDSVLGERPDLNFAPTLLTHYRRTTLYQPAGHSRATIDTDLTWTDVDGRMLGVPDIAVVETKTGSAASPVDRMLWARGHRPVSISKYATGLAALRPDLPAAPWRRTLRRHFVPVPVAAL</sequence>
<dbReference type="InterPro" id="IPR033469">
    <property type="entry name" value="CYTH-like_dom_sf"/>
</dbReference>
<dbReference type="RefSeq" id="WP_203790087.1">
    <property type="nucleotide sequence ID" value="NZ_BOMV01000102.1"/>
</dbReference>
<dbReference type="Proteomes" id="UP000636960">
    <property type="component" value="Unassembled WGS sequence"/>
</dbReference>
<accession>A0A919K8K0</accession>
<proteinExistence type="predicted"/>
<protein>
    <recommendedName>
        <fullName evidence="1">VTC domain-containing protein</fullName>
    </recommendedName>
</protein>
<dbReference type="GO" id="GO:0006799">
    <property type="term" value="P:polyphosphate biosynthetic process"/>
    <property type="evidence" value="ECO:0007669"/>
    <property type="project" value="UniProtKB-ARBA"/>
</dbReference>
<dbReference type="AlphaFoldDB" id="A0A919K8K0"/>
<evidence type="ECO:0000313" key="3">
    <source>
        <dbReference type="Proteomes" id="UP000636960"/>
    </source>
</evidence>
<feature type="domain" description="VTC" evidence="1">
    <location>
        <begin position="24"/>
        <end position="225"/>
    </location>
</feature>
<dbReference type="CDD" id="cd07750">
    <property type="entry name" value="PolyPPase_VTC_like"/>
    <property type="match status" value="1"/>
</dbReference>
<reference evidence="2" key="1">
    <citation type="submission" date="2021-01" db="EMBL/GenBank/DDBJ databases">
        <title>Whole genome shotgun sequence of Actinoplanes rishiriensis NBRC 108556.</title>
        <authorList>
            <person name="Komaki H."/>
            <person name="Tamura T."/>
        </authorList>
    </citation>
    <scope>NUCLEOTIDE SEQUENCE</scope>
    <source>
        <strain evidence="2">NBRC 108556</strain>
    </source>
</reference>
<dbReference type="InterPro" id="IPR042267">
    <property type="entry name" value="VTC_sf"/>
</dbReference>
<evidence type="ECO:0000313" key="2">
    <source>
        <dbReference type="EMBL" id="GIF01373.1"/>
    </source>
</evidence>
<gene>
    <name evidence="2" type="ORF">Ari01nite_88370</name>
</gene>
<keyword evidence="3" id="KW-1185">Reference proteome</keyword>